<keyword evidence="2" id="KW-1185">Reference proteome</keyword>
<evidence type="ECO:0000313" key="2">
    <source>
        <dbReference type="Proteomes" id="UP000218807"/>
    </source>
</evidence>
<protein>
    <submittedName>
        <fullName evidence="1">Uncharacterized protein</fullName>
    </submittedName>
</protein>
<gene>
    <name evidence="1" type="ORF">CPT34_29390</name>
</gene>
<dbReference type="Proteomes" id="UP000218807">
    <property type="component" value="Unassembled WGS sequence"/>
</dbReference>
<sequence>MRQVGFPLIALADFETVPAGEEGAVDLDSRGIKGHFQIRETAMRENIITRMLQEPGPAADYPISLRFRIVERMGSFDRCAIVFPEDIKTQQKYLISGYRLAE</sequence>
<reference evidence="1 2" key="1">
    <citation type="submission" date="2017-09" db="EMBL/GenBank/DDBJ databases">
        <title>Comparative genomics of rhizobia isolated from Phaseolus vulgaris in China.</title>
        <authorList>
            <person name="Tong W."/>
        </authorList>
    </citation>
    <scope>NUCLEOTIDE SEQUENCE [LARGE SCALE GENOMIC DNA]</scope>
    <source>
        <strain evidence="1 2">L101</strain>
    </source>
</reference>
<dbReference type="AlphaFoldDB" id="A0A2A5KKJ2"/>
<organism evidence="1 2">
    <name type="scientific">Rhizobium sophoriradicis</name>
    <dbReference type="NCBI Taxonomy" id="1535245"/>
    <lineage>
        <taxon>Bacteria</taxon>
        <taxon>Pseudomonadati</taxon>
        <taxon>Pseudomonadota</taxon>
        <taxon>Alphaproteobacteria</taxon>
        <taxon>Hyphomicrobiales</taxon>
        <taxon>Rhizobiaceae</taxon>
        <taxon>Rhizobium/Agrobacterium group</taxon>
        <taxon>Rhizobium</taxon>
    </lineage>
</organism>
<dbReference type="EMBL" id="NXDM01000041">
    <property type="protein sequence ID" value="PCK77515.1"/>
    <property type="molecule type" value="Genomic_DNA"/>
</dbReference>
<evidence type="ECO:0000313" key="1">
    <source>
        <dbReference type="EMBL" id="PCK77515.1"/>
    </source>
</evidence>
<proteinExistence type="predicted"/>
<accession>A0A2A5KKJ2</accession>
<name>A0A2A5KKJ2_9HYPH</name>
<comment type="caution">
    <text evidence="1">The sequence shown here is derived from an EMBL/GenBank/DDBJ whole genome shotgun (WGS) entry which is preliminary data.</text>
</comment>